<name>A0A9P8LER6_9PEZI</name>
<organism evidence="5 6">
    <name type="scientific">Trichoglossum hirsutum</name>
    <dbReference type="NCBI Taxonomy" id="265104"/>
    <lineage>
        <taxon>Eukaryota</taxon>
        <taxon>Fungi</taxon>
        <taxon>Dikarya</taxon>
        <taxon>Ascomycota</taxon>
        <taxon>Pezizomycotina</taxon>
        <taxon>Geoglossomycetes</taxon>
        <taxon>Geoglossales</taxon>
        <taxon>Geoglossaceae</taxon>
        <taxon>Trichoglossum</taxon>
    </lineage>
</organism>
<dbReference type="InterPro" id="IPR054471">
    <property type="entry name" value="GPIID_WHD"/>
</dbReference>
<feature type="domain" description="Nephrocystin 3-like N-terminal" evidence="4">
    <location>
        <begin position="190"/>
        <end position="350"/>
    </location>
</feature>
<dbReference type="Gene3D" id="2.130.10.10">
    <property type="entry name" value="YVTN repeat-like/Quinoprotein amine dehydrogenase"/>
    <property type="match status" value="2"/>
</dbReference>
<dbReference type="InterPro" id="IPR015943">
    <property type="entry name" value="WD40/YVTN_repeat-like_dom_sf"/>
</dbReference>
<dbReference type="EMBL" id="JAGHQM010000315">
    <property type="protein sequence ID" value="KAH0562634.1"/>
    <property type="molecule type" value="Genomic_DNA"/>
</dbReference>
<accession>A0A9P8LER6</accession>
<evidence type="ECO:0000256" key="2">
    <source>
        <dbReference type="SAM" id="MobiDB-lite"/>
    </source>
</evidence>
<dbReference type="InterPro" id="IPR056884">
    <property type="entry name" value="NPHP3-like_N"/>
</dbReference>
<dbReference type="PANTHER" id="PTHR10039:SF16">
    <property type="entry name" value="GPI INOSITOL-DEACYLASE"/>
    <property type="match status" value="1"/>
</dbReference>
<evidence type="ECO:0000313" key="5">
    <source>
        <dbReference type="EMBL" id="KAH0562634.1"/>
    </source>
</evidence>
<comment type="caution">
    <text evidence="5">The sequence shown here is derived from an EMBL/GenBank/DDBJ whole genome shotgun (WGS) entry which is preliminary data.</text>
</comment>
<proteinExistence type="predicted"/>
<dbReference type="InterPro" id="IPR001680">
    <property type="entry name" value="WD40_rpt"/>
</dbReference>
<evidence type="ECO:0008006" key="7">
    <source>
        <dbReference type="Google" id="ProtNLM"/>
    </source>
</evidence>
<dbReference type="Pfam" id="PF24883">
    <property type="entry name" value="NPHP3_N"/>
    <property type="match status" value="1"/>
</dbReference>
<protein>
    <recommendedName>
        <fullName evidence="7">NACHT domain-containing protein</fullName>
    </recommendedName>
</protein>
<dbReference type="SUPFAM" id="SSF50978">
    <property type="entry name" value="WD40 repeat-like"/>
    <property type="match status" value="1"/>
</dbReference>
<feature type="region of interest" description="Disordered" evidence="2">
    <location>
        <begin position="1386"/>
        <end position="1415"/>
    </location>
</feature>
<evidence type="ECO:0000256" key="1">
    <source>
        <dbReference type="ARBA" id="ARBA00022737"/>
    </source>
</evidence>
<evidence type="ECO:0000259" key="3">
    <source>
        <dbReference type="Pfam" id="PF22939"/>
    </source>
</evidence>
<dbReference type="Proteomes" id="UP000750711">
    <property type="component" value="Unassembled WGS sequence"/>
</dbReference>
<keyword evidence="6" id="KW-1185">Reference proteome</keyword>
<keyword evidence="1" id="KW-0677">Repeat</keyword>
<evidence type="ECO:0000313" key="6">
    <source>
        <dbReference type="Proteomes" id="UP000750711"/>
    </source>
</evidence>
<dbReference type="SMART" id="SM00320">
    <property type="entry name" value="WD40"/>
    <property type="match status" value="7"/>
</dbReference>
<dbReference type="PANTHER" id="PTHR10039">
    <property type="entry name" value="AMELOGENIN"/>
    <property type="match status" value="1"/>
</dbReference>
<evidence type="ECO:0000259" key="4">
    <source>
        <dbReference type="Pfam" id="PF24883"/>
    </source>
</evidence>
<dbReference type="SUPFAM" id="SSF82171">
    <property type="entry name" value="DPP6 N-terminal domain-like"/>
    <property type="match status" value="1"/>
</dbReference>
<reference evidence="5" key="1">
    <citation type="submission" date="2021-03" db="EMBL/GenBank/DDBJ databases">
        <title>Comparative genomics and phylogenomic investigation of the class Geoglossomycetes provide insights into ecological specialization and systematics.</title>
        <authorList>
            <person name="Melie T."/>
            <person name="Pirro S."/>
            <person name="Miller A.N."/>
            <person name="Quandt A."/>
        </authorList>
    </citation>
    <scope>NUCLEOTIDE SEQUENCE</scope>
    <source>
        <strain evidence="5">CAQ_001_2017</strain>
    </source>
</reference>
<sequence length="1415" mass="158378">MLAYILARQFQEFESLARRICTIFFLATPHRGADLAQTLTKILHMVSGPRPFVQDLHRNSLATQSINDEFPRHCKDMQLFSFYETLPMNYGIGKGLIVDKDLAVLGYANERTAYLNSNHRDVCRYNTPTDPDYLTVRNALASTINSFRSHVAISKRDLNNEQRRILEGFLGVSDAPEDDLMDIDAQRMRGSCEWLLEKKSFRAWRDSVKTQVYWVSAKPATGKSVLSGFIIKHLKGLGLDCSFYFFTHGDKVKATISSFLRSMAWQMAVIHPEILQTVLDIHEKDDQLAKAGYRTIWRKLFLDGILTVKLDRPQYWVVDALDECKADSDLVPLLLKVSEMCRGYVLVTSRKSYESHRQIIHPEIKVFSEEISVEDTRVDISLYLKANMDYLPSINEKALQEMVATILTKSAGCFLWVNLVLQELRQVHTAAEIRQVLEDIPSDMGELYSRILDSMSRAPYGKLLAKAILTWTVCSARPLTTKEMHHALQIDMKDNIDSVQKSIVASCGQLVYVDSHSRVQMVHHTARDFLLQPENTSEFVIIRKSGHKRVAMACLEYLNGNEMKGPRHRSLRVSNVPKERCPFVAYACTSLFGHITQVSSTDDDLLVALATFLSSSNVLSWIEYVAQNADLNYLIQSSKSIKNFLQRRSKHMSPFGKEVAILDSWATDLFRLVTKFGKDLLGSPASIFHLIPPFCPLETVLKKQFAAPSRGIVVLGLSATTWDDCVSTIIHPREVLTTLACSNKYFAVGMVSGQLVIYHEMTCQEVRRLQHGEPVRVLQFGETGNVLASAGMKAVRLWDVTSWQQLWKFDIAQECMSLAFTDGDKLLLGALKNNHLMLWDLTTGLLGDFVDWAQDLEAQPALRHRHPVTAAFCMGSSLMAVVYRGQDILLWDLERDALHETYGKETGARPGARVAGAGVTGGLVFSRDPNAALLAASYSDGDLILFDTREGLVKETTVANAHTLASSPNGHTLATGDSTGTIQLFDFETLKFLYRISSEDYGIRSLAFSGDGHRLLDIGGSQCRVWDPMVLIRQDTDEESSDTVSVSTAPQEFKFESTEDMTFITSLACHDSGEVFFCGKDDRSVYLYETKSARQSQKLFSHANGTSVVFLSFSPQTQILSSIDSSSRVMTHKLVRQQKVWEAVKDVFDYRTGVAVDQLLSNGGNTRILLCSAQKDMLFSTTPTGSTIIKTILWEDRGPYRWGSHPSNQDQLILITNNVAHIYEWETLRKLTGDRGILLEDSTLLELPIRSITSSLRGTLIATMSNRPLGPHSKSKLLLWNTSDFSVVSESAAPIPGYQYLADQIEFLIGVYGQSLVFLHSSRWICSADLETLNVDNYTRHFFIPADWLSTNVGLMIEVSANGDIIFVKREEVAVIKQGLEAIKQRPNNAAGKRPPLIGGTSSSSSSGILNASRS</sequence>
<gene>
    <name evidence="5" type="ORF">GP486_002685</name>
</gene>
<feature type="domain" description="GPI inositol-deacylase winged helix" evidence="3">
    <location>
        <begin position="452"/>
        <end position="541"/>
    </location>
</feature>
<dbReference type="Pfam" id="PF22939">
    <property type="entry name" value="WHD_GPIID"/>
    <property type="match status" value="1"/>
</dbReference>
<dbReference type="InterPro" id="IPR036322">
    <property type="entry name" value="WD40_repeat_dom_sf"/>
</dbReference>